<evidence type="ECO:0000259" key="10">
    <source>
        <dbReference type="PROSITE" id="PS51324"/>
    </source>
</evidence>
<dbReference type="InterPro" id="IPR017905">
    <property type="entry name" value="ERV/ALR_sulphydryl_oxidase"/>
</dbReference>
<keyword evidence="3 9" id="KW-0732">Signal</keyword>
<dbReference type="Pfam" id="PF04777">
    <property type="entry name" value="Evr1_Alr"/>
    <property type="match status" value="1"/>
</dbReference>
<evidence type="ECO:0000256" key="4">
    <source>
        <dbReference type="ARBA" id="ARBA00022827"/>
    </source>
</evidence>
<dbReference type="GO" id="GO:0016971">
    <property type="term" value="F:flavin-dependent sulfhydryl oxidase activity"/>
    <property type="evidence" value="ECO:0007669"/>
    <property type="project" value="InterPro"/>
</dbReference>
<reference evidence="12 13" key="1">
    <citation type="submission" date="2020-08" db="EMBL/GenBank/DDBJ databases">
        <authorList>
            <person name="Newling K."/>
            <person name="Davey J."/>
            <person name="Forrester S."/>
        </authorList>
    </citation>
    <scope>NUCLEOTIDE SEQUENCE [LARGE SCALE GENOMIC DNA]</scope>
    <source>
        <strain evidence="13">Crithidia deanei Carvalho (ATCC PRA-265)</strain>
    </source>
</reference>
<feature type="transmembrane region" description="Helical" evidence="8">
    <location>
        <begin position="449"/>
        <end position="468"/>
    </location>
</feature>
<keyword evidence="8" id="KW-1133">Transmembrane helix</keyword>
<keyword evidence="6" id="KW-1015">Disulfide bond</keyword>
<dbReference type="InterPro" id="IPR036249">
    <property type="entry name" value="Thioredoxin-like_sf"/>
</dbReference>
<dbReference type="EMBL" id="LR877154">
    <property type="protein sequence ID" value="CAD2218266.1"/>
    <property type="molecule type" value="Genomic_DNA"/>
</dbReference>
<sequence>MKLGVFVLAVVCCLLCTAEEDRYVSPALYRRPTYSLFQSTPEVVDLAVLDVQKAFQSSAVAQCPWLVYLYDDGCGHCRSTAPTLTALAQESAGPDSNVSFVVFGSLNCAEFPDECVRQDVLDVPRYVLLVPRGANGGGKDTKWLGDLEVVPLDNSEKGLTKIREQLNEKWSARVAELDWSEQKQEHCSQVASYFHEMKRQWSAEVPTEQTKFVEETKLYFADIANAFFYTMYHEVTAVKEVHGESRVALLNFLRLVKTALPHLRSDPLYEVVRSSNHISDAQWRAQVLQAAIPIEGSPQNMTWRTCRGSAWMYRGFPCGLWLLYHALSVNSDPNTSDVLLVIKEYARFFFNCRPCREHFMRFKPDKVSHPVLQLWRVHNVVNHHLAKVTEGADPLVPKVFFPSKELCPHCYKDGEAVDEDKVLSYLKQRYGRDNMLGYNDKGKKEEVEFSFFFWLLLIAVAVSVTVLYRQRKRRRFFSFKTS</sequence>
<dbReference type="InterPro" id="IPR036774">
    <property type="entry name" value="ERV/ALR_sulphydryl_oxid_sf"/>
</dbReference>
<dbReference type="VEuPathDB" id="TriTrypDB:ADEAN_000575400"/>
<keyword evidence="7" id="KW-0325">Glycoprotein</keyword>
<dbReference type="PANTHER" id="PTHR22897:SF8">
    <property type="entry name" value="SULFHYDRYL OXIDASE"/>
    <property type="match status" value="1"/>
</dbReference>
<dbReference type="Pfam" id="PF22220">
    <property type="entry name" value="QSOX_pErv"/>
    <property type="match status" value="1"/>
</dbReference>
<dbReference type="GO" id="GO:0003756">
    <property type="term" value="F:protein disulfide isomerase activity"/>
    <property type="evidence" value="ECO:0007669"/>
    <property type="project" value="TreeGrafter"/>
</dbReference>
<dbReference type="GO" id="GO:0000139">
    <property type="term" value="C:Golgi membrane"/>
    <property type="evidence" value="ECO:0007669"/>
    <property type="project" value="TreeGrafter"/>
</dbReference>
<dbReference type="AlphaFoldDB" id="A0A7G2CET5"/>
<evidence type="ECO:0000256" key="1">
    <source>
        <dbReference type="ARBA" id="ARBA00001974"/>
    </source>
</evidence>
<evidence type="ECO:0000256" key="6">
    <source>
        <dbReference type="ARBA" id="ARBA00023157"/>
    </source>
</evidence>
<dbReference type="Pfam" id="PF00085">
    <property type="entry name" value="Thioredoxin"/>
    <property type="match status" value="1"/>
</dbReference>
<keyword evidence="8" id="KW-0812">Transmembrane</keyword>
<evidence type="ECO:0000256" key="7">
    <source>
        <dbReference type="ARBA" id="ARBA00023180"/>
    </source>
</evidence>
<feature type="domain" description="ERV/ALR sulfhydryl oxidase" evidence="10">
    <location>
        <begin position="309"/>
        <end position="400"/>
    </location>
</feature>
<proteinExistence type="predicted"/>
<name>A0A7G2CET5_9TRYP</name>
<dbReference type="PROSITE" id="PS00194">
    <property type="entry name" value="THIOREDOXIN_1"/>
    <property type="match status" value="1"/>
</dbReference>
<comment type="cofactor">
    <cofactor evidence="1 8">
        <name>FAD</name>
        <dbReference type="ChEBI" id="CHEBI:57692"/>
    </cofactor>
</comment>
<dbReference type="InterPro" id="IPR053995">
    <property type="entry name" value="QSOX_pErv"/>
</dbReference>
<keyword evidence="5 8" id="KW-0560">Oxidoreductase</keyword>
<evidence type="ECO:0000256" key="9">
    <source>
        <dbReference type="SAM" id="SignalP"/>
    </source>
</evidence>
<dbReference type="InterPro" id="IPR039798">
    <property type="entry name" value="Sulfhydryl_oxidase"/>
</dbReference>
<dbReference type="PANTHER" id="PTHR22897">
    <property type="entry name" value="QUIESCIN Q6-RELATED SULFHYDRYL OXIDASE"/>
    <property type="match status" value="1"/>
</dbReference>
<dbReference type="InterPro" id="IPR017937">
    <property type="entry name" value="Thioredoxin_CS"/>
</dbReference>
<evidence type="ECO:0000256" key="8">
    <source>
        <dbReference type="RuleBase" id="RU371123"/>
    </source>
</evidence>
<dbReference type="EC" id="1.8.3.2" evidence="8"/>
<evidence type="ECO:0000256" key="5">
    <source>
        <dbReference type="ARBA" id="ARBA00023002"/>
    </source>
</evidence>
<keyword evidence="2 8" id="KW-0285">Flavoprotein</keyword>
<dbReference type="PROSITE" id="PS51324">
    <property type="entry name" value="ERV_ALR"/>
    <property type="match status" value="1"/>
</dbReference>
<keyword evidence="4 8" id="KW-0274">FAD</keyword>
<accession>A0A7G2CET5</accession>
<feature type="signal peptide" evidence="9">
    <location>
        <begin position="1"/>
        <end position="18"/>
    </location>
</feature>
<evidence type="ECO:0000256" key="3">
    <source>
        <dbReference type="ARBA" id="ARBA00022729"/>
    </source>
</evidence>
<dbReference type="Gene3D" id="3.40.30.10">
    <property type="entry name" value="Glutaredoxin"/>
    <property type="match status" value="1"/>
</dbReference>
<dbReference type="Gene3D" id="1.20.120.1960">
    <property type="entry name" value="QSOX sulfhydryl oxidase domain"/>
    <property type="match status" value="1"/>
</dbReference>
<dbReference type="SUPFAM" id="SSF69000">
    <property type="entry name" value="FAD-dependent thiol oxidase"/>
    <property type="match status" value="1"/>
</dbReference>
<keyword evidence="13" id="KW-1185">Reference proteome</keyword>
<evidence type="ECO:0000256" key="2">
    <source>
        <dbReference type="ARBA" id="ARBA00022630"/>
    </source>
</evidence>
<dbReference type="Gene3D" id="1.20.120.310">
    <property type="entry name" value="ERV/ALR sulfhydryl oxidase domain"/>
    <property type="match status" value="1"/>
</dbReference>
<dbReference type="CDD" id="cd02961">
    <property type="entry name" value="PDI_a_family"/>
    <property type="match status" value="1"/>
</dbReference>
<evidence type="ECO:0000313" key="13">
    <source>
        <dbReference type="Proteomes" id="UP000515908"/>
    </source>
</evidence>
<dbReference type="InterPro" id="IPR013766">
    <property type="entry name" value="Thioredoxin_domain"/>
</dbReference>
<dbReference type="InterPro" id="IPR042568">
    <property type="entry name" value="QSOX_FAD-bd_sf"/>
</dbReference>
<dbReference type="GO" id="GO:0005615">
    <property type="term" value="C:extracellular space"/>
    <property type="evidence" value="ECO:0007669"/>
    <property type="project" value="TreeGrafter"/>
</dbReference>
<protein>
    <recommendedName>
        <fullName evidence="8">Sulfhydryl oxidase</fullName>
        <ecNumber evidence="8">1.8.3.2</ecNumber>
    </recommendedName>
</protein>
<feature type="domain" description="Thioredoxin" evidence="11">
    <location>
        <begin position="25"/>
        <end position="167"/>
    </location>
</feature>
<organism evidence="12 13">
    <name type="scientific">Angomonas deanei</name>
    <dbReference type="NCBI Taxonomy" id="59799"/>
    <lineage>
        <taxon>Eukaryota</taxon>
        <taxon>Discoba</taxon>
        <taxon>Euglenozoa</taxon>
        <taxon>Kinetoplastea</taxon>
        <taxon>Metakinetoplastina</taxon>
        <taxon>Trypanosomatida</taxon>
        <taxon>Trypanosomatidae</taxon>
        <taxon>Strigomonadinae</taxon>
        <taxon>Angomonas</taxon>
    </lineage>
</organism>
<evidence type="ECO:0000259" key="11">
    <source>
        <dbReference type="PROSITE" id="PS51352"/>
    </source>
</evidence>
<dbReference type="Proteomes" id="UP000515908">
    <property type="component" value="Chromosome 10"/>
</dbReference>
<feature type="chain" id="PRO_5028884366" description="Sulfhydryl oxidase" evidence="9">
    <location>
        <begin position="19"/>
        <end position="482"/>
    </location>
</feature>
<dbReference type="SUPFAM" id="SSF52833">
    <property type="entry name" value="Thioredoxin-like"/>
    <property type="match status" value="1"/>
</dbReference>
<keyword evidence="8" id="KW-0472">Membrane</keyword>
<gene>
    <name evidence="12" type="ORF">ADEAN_000575400</name>
</gene>
<comment type="catalytic activity">
    <reaction evidence="8">
        <text>2 R'C(R)SH + O2 = R'C(R)S-S(R)CR' + H2O2</text>
        <dbReference type="Rhea" id="RHEA:17357"/>
        <dbReference type="ChEBI" id="CHEBI:15379"/>
        <dbReference type="ChEBI" id="CHEBI:16240"/>
        <dbReference type="ChEBI" id="CHEBI:16520"/>
        <dbReference type="ChEBI" id="CHEBI:17412"/>
        <dbReference type="EC" id="1.8.3.2"/>
    </reaction>
</comment>
<evidence type="ECO:0000313" key="12">
    <source>
        <dbReference type="EMBL" id="CAD2218266.1"/>
    </source>
</evidence>
<dbReference type="PROSITE" id="PS51352">
    <property type="entry name" value="THIOREDOXIN_2"/>
    <property type="match status" value="1"/>
</dbReference>
<dbReference type="GO" id="GO:0006457">
    <property type="term" value="P:protein folding"/>
    <property type="evidence" value="ECO:0007669"/>
    <property type="project" value="TreeGrafter"/>
</dbReference>